<keyword evidence="4" id="KW-1185">Reference proteome</keyword>
<dbReference type="AlphaFoldDB" id="A0A4V1M721"/>
<dbReference type="Gene3D" id="2.60.120.1130">
    <property type="match status" value="1"/>
</dbReference>
<dbReference type="Pfam" id="PF12969">
    <property type="entry name" value="DUF3857"/>
    <property type="match status" value="1"/>
</dbReference>
<dbReference type="OrthoDB" id="1153981at2"/>
<dbReference type="Gene3D" id="2.60.40.3140">
    <property type="match status" value="1"/>
</dbReference>
<name>A0A4V1M721_9BACT</name>
<evidence type="ECO:0000313" key="3">
    <source>
        <dbReference type="EMBL" id="RXK57839.1"/>
    </source>
</evidence>
<proteinExistence type="predicted"/>
<keyword evidence="1" id="KW-0732">Signal</keyword>
<dbReference type="Gene3D" id="3.10.620.30">
    <property type="match status" value="1"/>
</dbReference>
<feature type="chain" id="PRO_5020486683" evidence="1">
    <location>
        <begin position="20"/>
        <end position="654"/>
    </location>
</feature>
<evidence type="ECO:0000256" key="1">
    <source>
        <dbReference type="SAM" id="SignalP"/>
    </source>
</evidence>
<accession>A0A4V1M721</accession>
<organism evidence="3 4">
    <name type="scientific">Lacibacter luteus</name>
    <dbReference type="NCBI Taxonomy" id="2508719"/>
    <lineage>
        <taxon>Bacteria</taxon>
        <taxon>Pseudomonadati</taxon>
        <taxon>Bacteroidota</taxon>
        <taxon>Chitinophagia</taxon>
        <taxon>Chitinophagales</taxon>
        <taxon>Chitinophagaceae</taxon>
        <taxon>Lacibacter</taxon>
    </lineage>
</organism>
<feature type="domain" description="DUF3857" evidence="2">
    <location>
        <begin position="71"/>
        <end position="218"/>
    </location>
</feature>
<dbReference type="RefSeq" id="WP_129132763.1">
    <property type="nucleotide sequence ID" value="NZ_SDHW01000008.1"/>
</dbReference>
<evidence type="ECO:0000313" key="4">
    <source>
        <dbReference type="Proteomes" id="UP000290204"/>
    </source>
</evidence>
<sequence length="654" mass="74948">MKKVTLLSFSLFLLLHVVAQTTVTYKGFTLAANPELHKVANEFTTESAVFVKDARKLELVPSPKGIDFYSSYHKIIRVNDEKGIENFNKIYIPVSSYMELVQIKARAITPGNKVIDVAPDAIKDYKDEDGEFKIFAVDGISKGTEIEYTYTVKRSPFFFGKEVVQSRFPVQESSVEIVSPATIKFEAKSFNIKTEPAEELDEEKNQRVIRFTAANVPSYTDEKYANVRPGLIQVQYKLSYTQNRGMNVRMFTWNELAKDVYDSYNQFSKKEKEVAKDLLKKTDIKTATTDEQKIKLIENYVKNNIKTGEDVDGEDFEDFNKIQRNKIATNKAISRLTCAMLQEVEVKYEVVVAADREEYLIERSFENWNHAQNLVLYFPAVKQYIAPSSYLFRYPFIPPSWAGTNGLYCVPVEVGEMKSAMAEVKAIPMMAASRSHHDLETELTFNKAGDTVFVNTKHIHSGYDAAYYKAQFIFLPPDEQKKFLKEMAKNSGKTENIISHELKNKELEITDEDKPFVVDLKLASVDLIENAGSKILLKVGECIGPQVEMYNERERQFDIEIDFPHFLNRKIVLNIPEGYKVKNPDDLKFNLSYSSGTKTTMAFISTWKQEGNKLIIDVTEQYNQIKWPKTDYDNFVKVINAAADFNKVVLVLEK</sequence>
<evidence type="ECO:0000259" key="2">
    <source>
        <dbReference type="Pfam" id="PF12969"/>
    </source>
</evidence>
<comment type="caution">
    <text evidence="3">The sequence shown here is derived from an EMBL/GenBank/DDBJ whole genome shotgun (WGS) entry which is preliminary data.</text>
</comment>
<dbReference type="Proteomes" id="UP000290204">
    <property type="component" value="Unassembled WGS sequence"/>
</dbReference>
<gene>
    <name evidence="3" type="ORF">ESA94_20175</name>
</gene>
<feature type="signal peptide" evidence="1">
    <location>
        <begin position="1"/>
        <end position="19"/>
    </location>
</feature>
<dbReference type="EMBL" id="SDHW01000008">
    <property type="protein sequence ID" value="RXK57839.1"/>
    <property type="molecule type" value="Genomic_DNA"/>
</dbReference>
<protein>
    <submittedName>
        <fullName evidence="3">DUF3857 domain-containing protein</fullName>
    </submittedName>
</protein>
<dbReference type="InterPro" id="IPR024618">
    <property type="entry name" value="DUF3857"/>
</dbReference>
<reference evidence="3 4" key="1">
    <citation type="submission" date="2019-01" db="EMBL/GenBank/DDBJ databases">
        <title>Lacibacter sp. strain TTM-7.</title>
        <authorList>
            <person name="Chen W.-M."/>
        </authorList>
    </citation>
    <scope>NUCLEOTIDE SEQUENCE [LARGE SCALE GENOMIC DNA]</scope>
    <source>
        <strain evidence="3 4">TTM-7</strain>
    </source>
</reference>